<name>V5I8N8_ANOGL</name>
<feature type="compositionally biased region" description="Polar residues" evidence="1">
    <location>
        <begin position="397"/>
        <end position="419"/>
    </location>
</feature>
<proteinExistence type="predicted"/>
<protein>
    <recommendedName>
        <fullName evidence="3">E3 ubiquitin-protein ligase</fullName>
    </recommendedName>
</protein>
<reference evidence="2" key="1">
    <citation type="submission" date="2013-07" db="EMBL/GenBank/DDBJ databases">
        <title>Midgut Transcriptome Profiling of Anoplphora glabripennis, a Lignocellulose Degrading, Wood-Boring Cerambycid.</title>
        <authorList>
            <person name="Scully E.D."/>
            <person name="Hoover K."/>
            <person name="Carlson J.E."/>
            <person name="Tien M."/>
            <person name="Geib S.M."/>
        </authorList>
    </citation>
    <scope>NUCLEOTIDE SEQUENCE</scope>
</reference>
<sequence>LLQSKTFTVGSTSVCVRANFVNWCRRDPFYWDLEFSEIKDKMQKPSIPLSLIRDLRCRHCQNFVTCGPVYVVPDESILCGRCQSLAKDIYQNVSYEAIASIFRYPCHNWENHCSTPLAWNESLEHEEKCTYNGFCTMFWNHPKALIKGKREIPSGEIRQRPVPENLLEYIKCVQCECYLTCDPVYIQSNGKNICHRCVYANGIPPNCLRNIAYEMLSTILIFPCIYRNRGCPTRLRFGRALWQHETECSYGQTYQKITKNPNQKEKGVIKTHSGHYYGTITPNVVLFAPPSQKSEFELNKELLKSLKKQQERRFLRADEIGSQIEKMNSDDGSISGDSDKKNSYDTFSDRSSPVRSDYDAKSKQNIFQYQPVPVEPGYFSNNKGKPPQSPTIESHHNSLNLPQSNQNDPSPRVSRQNSYNKKKDYYHNQPKEQLNLKESFNNRQPLSSLDNNILAGHYPVFMYPQSPGVPKTPSSVQSSGAAPQTPSYNGAIPPAPPPYNGGLQNSFSFSSNNGGDYSNRVSRHESISSNKELIDELKTKLMRNKSAKPQNVPDSPYKECNNLEDILQTHDRITQ</sequence>
<dbReference type="AlphaFoldDB" id="V5I8N8"/>
<feature type="compositionally biased region" description="Low complexity" evidence="1">
    <location>
        <begin position="500"/>
        <end position="515"/>
    </location>
</feature>
<dbReference type="GO" id="GO:0005737">
    <property type="term" value="C:cytoplasm"/>
    <property type="evidence" value="ECO:0007669"/>
    <property type="project" value="TreeGrafter"/>
</dbReference>
<dbReference type="EMBL" id="GALX01004360">
    <property type="protein sequence ID" value="JAB64106.1"/>
    <property type="molecule type" value="Transcribed_RNA"/>
</dbReference>
<dbReference type="GO" id="GO:0031624">
    <property type="term" value="F:ubiquitin conjugating enzyme binding"/>
    <property type="evidence" value="ECO:0007669"/>
    <property type="project" value="TreeGrafter"/>
</dbReference>
<feature type="compositionally biased region" description="Polar residues" evidence="1">
    <location>
        <begin position="344"/>
        <end position="354"/>
    </location>
</feature>
<accession>V5I8N8</accession>
<organism evidence="2">
    <name type="scientific">Anoplophora glabripennis</name>
    <name type="common">Asian longhorn beetle</name>
    <name type="synonym">Anoplophora nobilis</name>
    <dbReference type="NCBI Taxonomy" id="217634"/>
    <lineage>
        <taxon>Eukaryota</taxon>
        <taxon>Metazoa</taxon>
        <taxon>Ecdysozoa</taxon>
        <taxon>Arthropoda</taxon>
        <taxon>Hexapoda</taxon>
        <taxon>Insecta</taxon>
        <taxon>Pterygota</taxon>
        <taxon>Neoptera</taxon>
        <taxon>Endopterygota</taxon>
        <taxon>Coleoptera</taxon>
        <taxon>Polyphaga</taxon>
        <taxon>Cucujiformia</taxon>
        <taxon>Chrysomeloidea</taxon>
        <taxon>Cerambycidae</taxon>
        <taxon>Lamiinae</taxon>
        <taxon>Lamiini</taxon>
        <taxon>Anoplophora</taxon>
    </lineage>
</organism>
<dbReference type="GO" id="GO:0043161">
    <property type="term" value="P:proteasome-mediated ubiquitin-dependent protein catabolic process"/>
    <property type="evidence" value="ECO:0007669"/>
    <property type="project" value="TreeGrafter"/>
</dbReference>
<feature type="non-terminal residue" evidence="2">
    <location>
        <position position="1"/>
    </location>
</feature>
<dbReference type="PANTHER" id="PTHR45877">
    <property type="entry name" value="E3 UBIQUITIN-PROTEIN LIGASE SIAH2"/>
    <property type="match status" value="1"/>
</dbReference>
<dbReference type="InterPro" id="IPR004162">
    <property type="entry name" value="SINA-like_animal"/>
</dbReference>
<evidence type="ECO:0000256" key="1">
    <source>
        <dbReference type="SAM" id="MobiDB-lite"/>
    </source>
</evidence>
<dbReference type="PANTHER" id="PTHR45877:SF2">
    <property type="entry name" value="E3 UBIQUITIN-PROTEIN LIGASE SINA-RELATED"/>
    <property type="match status" value="1"/>
</dbReference>
<feature type="compositionally biased region" description="Polar residues" evidence="1">
    <location>
        <begin position="472"/>
        <end position="488"/>
    </location>
</feature>
<feature type="region of interest" description="Disordered" evidence="1">
    <location>
        <begin position="465"/>
        <end position="530"/>
    </location>
</feature>
<evidence type="ECO:0000313" key="2">
    <source>
        <dbReference type="EMBL" id="JAB64106.1"/>
    </source>
</evidence>
<dbReference type="GO" id="GO:0061630">
    <property type="term" value="F:ubiquitin protein ligase activity"/>
    <property type="evidence" value="ECO:0007669"/>
    <property type="project" value="TreeGrafter"/>
</dbReference>
<evidence type="ECO:0008006" key="3">
    <source>
        <dbReference type="Google" id="ProtNLM"/>
    </source>
</evidence>
<feature type="region of interest" description="Disordered" evidence="1">
    <location>
        <begin position="317"/>
        <end position="421"/>
    </location>
</feature>